<dbReference type="InParanoid" id="C4Y5N5"/>
<dbReference type="HOGENOM" id="CLU_1555082_0_0_1"/>
<evidence type="ECO:0000313" key="1">
    <source>
        <dbReference type="EMBL" id="EEQ39342.1"/>
    </source>
</evidence>
<organism evidence="1 2">
    <name type="scientific">Clavispora lusitaniae (strain ATCC 42720)</name>
    <name type="common">Yeast</name>
    <name type="synonym">Candida lusitaniae</name>
    <dbReference type="NCBI Taxonomy" id="306902"/>
    <lineage>
        <taxon>Eukaryota</taxon>
        <taxon>Fungi</taxon>
        <taxon>Dikarya</taxon>
        <taxon>Ascomycota</taxon>
        <taxon>Saccharomycotina</taxon>
        <taxon>Pichiomycetes</taxon>
        <taxon>Metschnikowiaceae</taxon>
        <taxon>Clavispora</taxon>
    </lineage>
</organism>
<gene>
    <name evidence="1" type="ORF">CLUG_03469</name>
</gene>
<dbReference type="EMBL" id="CH408079">
    <property type="protein sequence ID" value="EEQ39342.1"/>
    <property type="molecule type" value="Genomic_DNA"/>
</dbReference>
<accession>C4Y5N5</accession>
<proteinExistence type="predicted"/>
<dbReference type="KEGG" id="clu:CLUG_03469"/>
<dbReference type="Proteomes" id="UP000007703">
    <property type="component" value="Unassembled WGS sequence"/>
</dbReference>
<dbReference type="VEuPathDB" id="FungiDB:CLUG_03469"/>
<reference evidence="1 2" key="1">
    <citation type="journal article" date="2009" name="Nature">
        <title>Evolution of pathogenicity and sexual reproduction in eight Candida genomes.</title>
        <authorList>
            <person name="Butler G."/>
            <person name="Rasmussen M.D."/>
            <person name="Lin M.F."/>
            <person name="Santos M.A."/>
            <person name="Sakthikumar S."/>
            <person name="Munro C.A."/>
            <person name="Rheinbay E."/>
            <person name="Grabherr M."/>
            <person name="Forche A."/>
            <person name="Reedy J.L."/>
            <person name="Agrafioti I."/>
            <person name="Arnaud M.B."/>
            <person name="Bates S."/>
            <person name="Brown A.J."/>
            <person name="Brunke S."/>
            <person name="Costanzo M.C."/>
            <person name="Fitzpatrick D.A."/>
            <person name="de Groot P.W."/>
            <person name="Harris D."/>
            <person name="Hoyer L.L."/>
            <person name="Hube B."/>
            <person name="Klis F.M."/>
            <person name="Kodira C."/>
            <person name="Lennard N."/>
            <person name="Logue M.E."/>
            <person name="Martin R."/>
            <person name="Neiman A.M."/>
            <person name="Nikolaou E."/>
            <person name="Quail M.A."/>
            <person name="Quinn J."/>
            <person name="Santos M.C."/>
            <person name="Schmitzberger F.F."/>
            <person name="Sherlock G."/>
            <person name="Shah P."/>
            <person name="Silverstein K.A."/>
            <person name="Skrzypek M.S."/>
            <person name="Soll D."/>
            <person name="Staggs R."/>
            <person name="Stansfield I."/>
            <person name="Stumpf M.P."/>
            <person name="Sudbery P.E."/>
            <person name="Srikantha T."/>
            <person name="Zeng Q."/>
            <person name="Berman J."/>
            <person name="Berriman M."/>
            <person name="Heitman J."/>
            <person name="Gow N.A."/>
            <person name="Lorenz M.C."/>
            <person name="Birren B.W."/>
            <person name="Kellis M."/>
            <person name="Cuomo C.A."/>
        </authorList>
    </citation>
    <scope>NUCLEOTIDE SEQUENCE [LARGE SCALE GENOMIC DNA]</scope>
    <source>
        <strain evidence="1 2">ATCC 42720</strain>
    </source>
</reference>
<evidence type="ECO:0000313" key="2">
    <source>
        <dbReference type="Proteomes" id="UP000007703"/>
    </source>
</evidence>
<name>C4Y5N5_CLAL4</name>
<dbReference type="AlphaFoldDB" id="C4Y5N5"/>
<protein>
    <submittedName>
        <fullName evidence="1">Uncharacterized protein</fullName>
    </submittedName>
</protein>
<sequence length="172" mass="19301">MQIVLIGGLVIFPGTTREVRAPIVGWMSVSLCIVLWWFPDVPVSLWVGFGRSRFLKPLVFGRGVVNDQVQNQFHATRVNLRNQLVHVLESSILWVDILVVADVVAHVISRRIVHWREPDNINSKRLDVVQSRKNSGNVSDTIAVGVFVRGRPDLVDSSVLPPGVSNSHIFFF</sequence>